<dbReference type="Proteomes" id="UP000585507">
    <property type="component" value="Unassembled WGS sequence"/>
</dbReference>
<dbReference type="RefSeq" id="WP_183672563.1">
    <property type="nucleotide sequence ID" value="NZ_JACHBK010000010.1"/>
</dbReference>
<dbReference type="AlphaFoldDB" id="A0A7W8UE52"/>
<reference evidence="1 2" key="1">
    <citation type="submission" date="2020-08" db="EMBL/GenBank/DDBJ databases">
        <title>Genomic Encyclopedia of Type Strains, Phase IV (KMG-V): Genome sequencing to study the core and pangenomes of soil and plant-associated prokaryotes.</title>
        <authorList>
            <person name="Whitman W."/>
        </authorList>
    </citation>
    <scope>NUCLEOTIDE SEQUENCE [LARGE SCALE GENOMIC DNA]</scope>
    <source>
        <strain evidence="1 2">SEMIA 4084</strain>
    </source>
</reference>
<keyword evidence="2" id="KW-1185">Reference proteome</keyword>
<dbReference type="EMBL" id="JACHBK010000010">
    <property type="protein sequence ID" value="MBB5537578.1"/>
    <property type="molecule type" value="Genomic_DNA"/>
</dbReference>
<gene>
    <name evidence="1" type="ORF">GGD55_004298</name>
</gene>
<organism evidence="1 2">
    <name type="scientific">Rhizobium giardinii</name>
    <dbReference type="NCBI Taxonomy" id="56731"/>
    <lineage>
        <taxon>Bacteria</taxon>
        <taxon>Pseudomonadati</taxon>
        <taxon>Pseudomonadota</taxon>
        <taxon>Alphaproteobacteria</taxon>
        <taxon>Hyphomicrobiales</taxon>
        <taxon>Rhizobiaceae</taxon>
        <taxon>Rhizobium/Agrobacterium group</taxon>
        <taxon>Rhizobium</taxon>
    </lineage>
</organism>
<evidence type="ECO:0000313" key="1">
    <source>
        <dbReference type="EMBL" id="MBB5537578.1"/>
    </source>
</evidence>
<sequence>MTVEVSHHVDASEPDADGFYDYHYEYEIYEFTDGVRTLLARAYSDEPEKAALMRWYTGKHSHWLKKRDLRHPLFIEAAAYLRTVGKSKLDWLDSTSRAYVPLANPDADARANRTQ</sequence>
<evidence type="ECO:0000313" key="2">
    <source>
        <dbReference type="Proteomes" id="UP000585507"/>
    </source>
</evidence>
<proteinExistence type="predicted"/>
<comment type="caution">
    <text evidence="1">The sequence shown here is derived from an EMBL/GenBank/DDBJ whole genome shotgun (WGS) entry which is preliminary data.</text>
</comment>
<accession>A0A7W8UE52</accession>
<protein>
    <submittedName>
        <fullName evidence="1">Uncharacterized protein</fullName>
    </submittedName>
</protein>
<name>A0A7W8UE52_9HYPH</name>